<protein>
    <submittedName>
        <fullName evidence="3">Uncharacterized protein</fullName>
    </submittedName>
</protein>
<feature type="transmembrane region" description="Helical" evidence="2">
    <location>
        <begin position="103"/>
        <end position="125"/>
    </location>
</feature>
<dbReference type="Proteomes" id="UP000239936">
    <property type="component" value="Unassembled WGS sequence"/>
</dbReference>
<sequence>MPFHFYESIEVEAAMSAFFDDNTIEPNAPVNTPESNILNQLNELSARLARLTVVVEQHRIALQTAELNLATRIADIDDEQRRSLNQLTKKQETNEAHFKRSRIILISVFAVLALVISAALATFYIQLTRAQQHFNDDIAELRDMSNTLQHQPPDNVIQNQVIQERLQQLSEAVATLSSSSSVNVATPAHLESALESKAVAIPPAAPEVVSELQVGTVGQLRVDSAQPVNPPVAHSSSTAVASTAAHTSSHSTNPSINPASTKQIPVNDQLYSLQIIGFFSFEELLAYTQRIRLPEKVYFQTETYHGRPWFVLIHSLHSNYASAKLKLRIFHQN</sequence>
<name>A0A2S7XMN6_9GAMM</name>
<accession>A0A2S7XMN6</accession>
<feature type="region of interest" description="Disordered" evidence="1">
    <location>
        <begin position="223"/>
        <end position="261"/>
    </location>
</feature>
<evidence type="ECO:0000256" key="2">
    <source>
        <dbReference type="SAM" id="Phobius"/>
    </source>
</evidence>
<comment type="caution">
    <text evidence="3">The sequence shown here is derived from an EMBL/GenBank/DDBJ whole genome shotgun (WGS) entry which is preliminary data.</text>
</comment>
<evidence type="ECO:0000256" key="1">
    <source>
        <dbReference type="SAM" id="MobiDB-lite"/>
    </source>
</evidence>
<proteinExistence type="predicted"/>
<dbReference type="AlphaFoldDB" id="A0A2S7XMN6"/>
<keyword evidence="4" id="KW-1185">Reference proteome</keyword>
<dbReference type="OrthoDB" id="6189127at2"/>
<keyword evidence="2" id="KW-0812">Transmembrane</keyword>
<evidence type="ECO:0000313" key="3">
    <source>
        <dbReference type="EMBL" id="PQJ94990.1"/>
    </source>
</evidence>
<feature type="compositionally biased region" description="Low complexity" evidence="1">
    <location>
        <begin position="232"/>
        <end position="252"/>
    </location>
</feature>
<evidence type="ECO:0000313" key="4">
    <source>
        <dbReference type="Proteomes" id="UP000239936"/>
    </source>
</evidence>
<organism evidence="3 4">
    <name type="scientific">Chromatium okenii</name>
    <dbReference type="NCBI Taxonomy" id="61644"/>
    <lineage>
        <taxon>Bacteria</taxon>
        <taxon>Pseudomonadati</taxon>
        <taxon>Pseudomonadota</taxon>
        <taxon>Gammaproteobacteria</taxon>
        <taxon>Chromatiales</taxon>
        <taxon>Chromatiaceae</taxon>
        <taxon>Chromatium</taxon>
    </lineage>
</organism>
<gene>
    <name evidence="3" type="ORF">CXB77_18025</name>
</gene>
<dbReference type="EMBL" id="PPGH01000038">
    <property type="protein sequence ID" value="PQJ94990.1"/>
    <property type="molecule type" value="Genomic_DNA"/>
</dbReference>
<reference evidence="3 4" key="1">
    <citation type="submission" date="2018-01" db="EMBL/GenBank/DDBJ databases">
        <title>The complete genome sequence of Chromatium okenii LaCa, a purple sulfur bacterium with a turbulent life.</title>
        <authorList>
            <person name="Luedin S.M."/>
            <person name="Liechti N."/>
            <person name="Storelli N."/>
            <person name="Danza F."/>
            <person name="Wittwer M."/>
            <person name="Pothier J.F."/>
            <person name="Tonolla M.A."/>
        </authorList>
    </citation>
    <scope>NUCLEOTIDE SEQUENCE [LARGE SCALE GENOMIC DNA]</scope>
    <source>
        <strain evidence="3 4">LaCa</strain>
    </source>
</reference>
<keyword evidence="2" id="KW-1133">Transmembrane helix</keyword>
<keyword evidence="2" id="KW-0472">Membrane</keyword>
<dbReference type="RefSeq" id="WP_105074956.1">
    <property type="nucleotide sequence ID" value="NZ_PPGH01000038.1"/>
</dbReference>